<dbReference type="RefSeq" id="WP_269422587.1">
    <property type="nucleotide sequence ID" value="NZ_JAPWGY010000002.1"/>
</dbReference>
<dbReference type="Proteomes" id="UP001069802">
    <property type="component" value="Unassembled WGS sequence"/>
</dbReference>
<feature type="transmembrane region" description="Helical" evidence="7">
    <location>
        <begin position="7"/>
        <end position="29"/>
    </location>
</feature>
<keyword evidence="3 7" id="KW-0812">Transmembrane</keyword>
<name>A0ABT4LJ44_9PROT</name>
<feature type="region of interest" description="Disordered" evidence="6">
    <location>
        <begin position="366"/>
        <end position="392"/>
    </location>
</feature>
<keyword evidence="4 7" id="KW-1133">Transmembrane helix</keyword>
<dbReference type="PANTHER" id="PTHR33529:SF6">
    <property type="entry name" value="YJGP_YJGQ FAMILY PERMEASE"/>
    <property type="match status" value="1"/>
</dbReference>
<evidence type="ECO:0000256" key="5">
    <source>
        <dbReference type="ARBA" id="ARBA00023136"/>
    </source>
</evidence>
<evidence type="ECO:0000256" key="4">
    <source>
        <dbReference type="ARBA" id="ARBA00022989"/>
    </source>
</evidence>
<keyword evidence="2" id="KW-1003">Cell membrane</keyword>
<protein>
    <submittedName>
        <fullName evidence="8">LptF/LptG family permease</fullName>
    </submittedName>
</protein>
<feature type="transmembrane region" description="Helical" evidence="7">
    <location>
        <begin position="339"/>
        <end position="356"/>
    </location>
</feature>
<comment type="caution">
    <text evidence="8">The sequence shown here is derived from an EMBL/GenBank/DDBJ whole genome shotgun (WGS) entry which is preliminary data.</text>
</comment>
<feature type="transmembrane region" description="Helical" evidence="7">
    <location>
        <begin position="310"/>
        <end position="327"/>
    </location>
</feature>
<dbReference type="Pfam" id="PF03739">
    <property type="entry name" value="LptF_LptG"/>
    <property type="match status" value="1"/>
</dbReference>
<evidence type="ECO:0000256" key="7">
    <source>
        <dbReference type="SAM" id="Phobius"/>
    </source>
</evidence>
<accession>A0ABT4LJ44</accession>
<evidence type="ECO:0000256" key="3">
    <source>
        <dbReference type="ARBA" id="ARBA00022692"/>
    </source>
</evidence>
<organism evidence="8 9">
    <name type="scientific">Kiloniella laminariae</name>
    <dbReference type="NCBI Taxonomy" id="454162"/>
    <lineage>
        <taxon>Bacteria</taxon>
        <taxon>Pseudomonadati</taxon>
        <taxon>Pseudomonadota</taxon>
        <taxon>Alphaproteobacteria</taxon>
        <taxon>Rhodospirillales</taxon>
        <taxon>Kiloniellaceae</taxon>
        <taxon>Kiloniella</taxon>
    </lineage>
</organism>
<evidence type="ECO:0000313" key="8">
    <source>
        <dbReference type="EMBL" id="MCZ4280381.1"/>
    </source>
</evidence>
<feature type="compositionally biased region" description="Polar residues" evidence="6">
    <location>
        <begin position="370"/>
        <end position="392"/>
    </location>
</feature>
<comment type="subcellular location">
    <subcellularLocation>
        <location evidence="1">Cell membrane</location>
        <topology evidence="1">Multi-pass membrane protein</topology>
    </subcellularLocation>
</comment>
<feature type="transmembrane region" description="Helical" evidence="7">
    <location>
        <begin position="99"/>
        <end position="122"/>
    </location>
</feature>
<evidence type="ECO:0000256" key="2">
    <source>
        <dbReference type="ARBA" id="ARBA00022475"/>
    </source>
</evidence>
<reference evidence="8" key="1">
    <citation type="submission" date="2022-12" db="EMBL/GenBank/DDBJ databases">
        <title>Bacterial isolates from different developmental stages of Nematostella vectensis.</title>
        <authorList>
            <person name="Fraune S."/>
        </authorList>
    </citation>
    <scope>NUCLEOTIDE SEQUENCE</scope>
    <source>
        <strain evidence="8">G21630-S1</strain>
    </source>
</reference>
<keyword evidence="5 7" id="KW-0472">Membrane</keyword>
<keyword evidence="9" id="KW-1185">Reference proteome</keyword>
<evidence type="ECO:0000256" key="1">
    <source>
        <dbReference type="ARBA" id="ARBA00004651"/>
    </source>
</evidence>
<evidence type="ECO:0000313" key="9">
    <source>
        <dbReference type="Proteomes" id="UP001069802"/>
    </source>
</evidence>
<dbReference type="PANTHER" id="PTHR33529">
    <property type="entry name" value="SLR0882 PROTEIN-RELATED"/>
    <property type="match status" value="1"/>
</dbReference>
<sequence length="392" mass="44047">MQIISRYMLLQLVLFAISVAISLAVAVWLAQSLRFVDMIVNDGLPASTFFYFVILLMPYFLVIVIPVATFCSVLFIYNKLNTDSELIVLRAAGFSQFQLAGPGIKLGLLAMLCVVSINLYFLPASYREFRELQHYFRDNLSPVLLKEGKFNTLNNEYTIYFKEKTPAGELKGLLVHDSSVVGVQVTYLAETGALLKEKDDFRAILWNASRQEIDPETGRLSIAYSDKYVLKFANISQDEGDRWLKPRERFLSELLFPDSENPRDLDNFDELVAAGHYRISSPLFTLAMAFIALACLLSGEFSRRGQLGRIMVAICCMGVMMLAMFLLKDITEKNSSLIPVLYVWPLAVIMISIFVLQKTKRTVPLRKSGETGSTPSDQTTETQDQATGQAKG</sequence>
<dbReference type="EMBL" id="JAPWGY010000002">
    <property type="protein sequence ID" value="MCZ4280381.1"/>
    <property type="molecule type" value="Genomic_DNA"/>
</dbReference>
<evidence type="ECO:0000256" key="6">
    <source>
        <dbReference type="SAM" id="MobiDB-lite"/>
    </source>
</evidence>
<gene>
    <name evidence="8" type="ORF">O4H49_06310</name>
</gene>
<dbReference type="InterPro" id="IPR005495">
    <property type="entry name" value="LptG/LptF_permease"/>
</dbReference>
<proteinExistence type="predicted"/>
<feature type="transmembrane region" description="Helical" evidence="7">
    <location>
        <begin position="49"/>
        <end position="78"/>
    </location>
</feature>
<feature type="transmembrane region" description="Helical" evidence="7">
    <location>
        <begin position="279"/>
        <end position="298"/>
    </location>
</feature>